<dbReference type="OrthoDB" id="163438at2759"/>
<name>A0A165ZB44_9AGAM</name>
<evidence type="ECO:0000313" key="2">
    <source>
        <dbReference type="Proteomes" id="UP000076532"/>
    </source>
</evidence>
<reference evidence="1 2" key="1">
    <citation type="journal article" date="2016" name="Mol. Biol. Evol.">
        <title>Comparative Genomics of Early-Diverging Mushroom-Forming Fungi Provides Insights into the Origins of Lignocellulose Decay Capabilities.</title>
        <authorList>
            <person name="Nagy L.G."/>
            <person name="Riley R."/>
            <person name="Tritt A."/>
            <person name="Adam C."/>
            <person name="Daum C."/>
            <person name="Floudas D."/>
            <person name="Sun H."/>
            <person name="Yadav J.S."/>
            <person name="Pangilinan J."/>
            <person name="Larsson K.H."/>
            <person name="Matsuura K."/>
            <person name="Barry K."/>
            <person name="Labutti K."/>
            <person name="Kuo R."/>
            <person name="Ohm R.A."/>
            <person name="Bhattacharya S.S."/>
            <person name="Shirouzu T."/>
            <person name="Yoshinaga Y."/>
            <person name="Martin F.M."/>
            <person name="Grigoriev I.V."/>
            <person name="Hibbett D.S."/>
        </authorList>
    </citation>
    <scope>NUCLEOTIDE SEQUENCE [LARGE SCALE GENOMIC DNA]</scope>
    <source>
        <strain evidence="1 2">CBS 109695</strain>
    </source>
</reference>
<proteinExistence type="predicted"/>
<sequence>MISASSIDVREVEDLQQESIDTKKHHYVVMKIDGKEVFKSAQVPCVPTPQWTAKQAIFTPTSDINFILYRSRFIKRRKPVQVAACSAKGIDFLDTEGVEQELVDESGKLRLTVKFDLVLESHVEFMKAVKEDVSQLVEFKGTDVAQRVTTVGAGIGTALKAMVPVIDNFSGAHPILNGAWVVLSSAYKIAQAQETRDRAVEDLVDSLSEMAGAASSWKEPLEIAGTVNVIDEIGKASLEAAMLVHDYVDPSFRGKAKFLESQRARRS</sequence>
<organism evidence="1 2">
    <name type="scientific">Athelia psychrophila</name>
    <dbReference type="NCBI Taxonomy" id="1759441"/>
    <lineage>
        <taxon>Eukaryota</taxon>
        <taxon>Fungi</taxon>
        <taxon>Dikarya</taxon>
        <taxon>Basidiomycota</taxon>
        <taxon>Agaricomycotina</taxon>
        <taxon>Agaricomycetes</taxon>
        <taxon>Agaricomycetidae</taxon>
        <taxon>Atheliales</taxon>
        <taxon>Atheliaceae</taxon>
        <taxon>Athelia</taxon>
    </lineage>
</organism>
<protein>
    <recommendedName>
        <fullName evidence="3">C2 domain-containing protein</fullName>
    </recommendedName>
</protein>
<evidence type="ECO:0008006" key="3">
    <source>
        <dbReference type="Google" id="ProtNLM"/>
    </source>
</evidence>
<evidence type="ECO:0000313" key="1">
    <source>
        <dbReference type="EMBL" id="KZP10407.1"/>
    </source>
</evidence>
<accession>A0A165ZB44</accession>
<gene>
    <name evidence="1" type="ORF">FIBSPDRAFT_938056</name>
</gene>
<keyword evidence="2" id="KW-1185">Reference proteome</keyword>
<dbReference type="AlphaFoldDB" id="A0A165ZB44"/>
<dbReference type="EMBL" id="KV417680">
    <property type="protein sequence ID" value="KZP10407.1"/>
    <property type="molecule type" value="Genomic_DNA"/>
</dbReference>
<dbReference type="Proteomes" id="UP000076532">
    <property type="component" value="Unassembled WGS sequence"/>
</dbReference>